<evidence type="ECO:0000259" key="2">
    <source>
        <dbReference type="Pfam" id="PF07539"/>
    </source>
</evidence>
<accession>M3D2C5</accession>
<dbReference type="OrthoDB" id="360653at2759"/>
<evidence type="ECO:0000259" key="4">
    <source>
        <dbReference type="Pfam" id="PF23099"/>
    </source>
</evidence>
<dbReference type="InterPro" id="IPR057525">
    <property type="entry name" value="UTP20_C"/>
</dbReference>
<sequence>MSSMSRGRVSQAPKASKVVKPKQNSKRSTQHNRNYRWKSFNERISNLKIDPIRRKRFVEQEEKAVEATHTFFGEALSGWRDTNLSATFSAFAKDAAPLCDNLPMVLHNEDKIADLLMEYIEKGDALAMDPLLNLLSTLAQDLGVRFERHFQRAVATVLAVASKHEDLPVIEASFNSLAWLFKYLQKLLVPDLRPLYDLLAPYIGQVKQKPFVVRYAAQAFSFLVRKAAIVYERDTKPLNTIIEHVLRNCVDTAYEPSAGLHQQGIMALLSEAIQGVQQALVAGGSAILQSTFQYAERLAQDDLACVEHIVCGVLTDFIHFSNQEGFKPVFETILEHISRSVGNTSAKSIRFNSSLLFTVVSVRKGSRVTDWKAVSQTSKALVVACEQLDALEDPVAEAVLGLYAVVLQTANTGAVQAMVQTLDGLRSGTWAPRFVRLCDMVLRLGPERFNEMLLPHLQRFVIERPSLDDASLLMLIPRIGRYKPDFTLKCSKSAITDLLARIEAIVTNQEDTLAHANLLLAALPYLAIDSNSSEKLCDILLILVESVLKSEELMSQDTRCFIIGSVLQQLLKMLPETNSAAGLWVMMSQASAEFASLPAFWSNVLQFVKRYKPTALTGEHFTALEDTAISALSMASHSIRQDALDLLQELYRLRKLEEPAVLATAITIESIPISLETARSISMNIRRLPPQYTGLTNGDVMQRAIPTYLFGLLHLYLAQAWDDASDAIAAICQSKAGEEMVVNLAQKWIDSKSDDRPVPQTPILVDVETDGFKVSSNFECPNLAKLYAIRKQVFDEDYSGLPSPRDRLVLDQQRVSLISTAARTQALKVLNKIPQIAEKRSRLLVPILLRWAGSQSDEAEDTVATDRWARKDQKALLGLFAKFNNPRVLYKADTVFDALLALCANGDVEIQKSALQAVLSWKEKSVTRYEEHLNNLLDENRFREELSVFLHDTADTEDGKEGIRAEDHSHLMPVLLRLLYGRSVAGGREGQAGRRKAIFVALSRFGEAVLGQFLDIAFRPIADADLDSDNGDIPQTTAPLRQQLGFVNMMNDMLQVLGDSLESFAPKLVRSILACTVSAAHKMEQDTSDVALARSIRQTGIQCLVKVFSSMTEFDTQGCGKTITQELILPRLDAFAAETAQSVSGTLRLFSAWSERSSTSNLFTGPGSTILQRVADLLEGQHTKSEVQIFVLQDILDHLVTIDIEQSVLQPHVSSFVKAIGLVIEQQPSKEVLDACVHSFSQLAGRITSESEAAHVTKTCTELLKKPNRQVSPSTKSGLLQTILPLIENFGIDAKDNLYDAICVLYSRLSHADSRVLLSKVLAALVQGNSALLDVARACEDMNARGTRLNEPDFKRRDEAFNKIKSSCHTFTVEQWLPLVHNLLYYIRDAEDRVNRTDSSYCLQLFVTAASKHSSEAQWMTLLEHAVLSGIERGMHEKSELVRSEYCQVLNHIIENFPDWQRINSLRIRGHEDEENSFFLNVLHIQLRRRMAAVQVLEREAANVGSNNASRILLPLLEHFVFDAADGEAGLNLANQTRKTIGALGKALNKNAFRATFQRYAGYLKNKEKDEHETVEKRVLQLLRELVDGLHSLPVEQRPITDAVIKEQLAPLLEYLHQKDESTVDRRISIAVTIVKLMSGLPTDDFTSRLPGVLTDICHVLRSRSQEARDQTRRALAQILEFIGPTYFGFVLKELKGSLKRGYQLHVLSFTVHSLLVGSLESLSPGDLDECLPHLMDVIMDDIFGVTGQEKDAEEYKSGMKEIKSSKSYDTMELLARVTPVRRLGALVRPIRNMLSEMLDNKSIKKIDDLLLRLRKGLDQNPEADSRDMLSFCWEIVNQVYAEDNAAHAPKVELDERRKRYEIQPEPEKKKVGPKGSTTSYRFKLISFALNLLRKVVRRHEDLQTVTNMAGFLPMAGDALVQGQEEVKLSAVRLLSTIMRVPMKQLEENAPVYVKEAVAMIKGASSSTTDASQAALELVTSVLREKRSMPVKEKDIALLLKRIKIDIDEPDRQGVIYRFLYAVLGRKIVITEVYEVMDEVGRAMVTNPDFSIRQSARKAYLQFVMDFPQGKDRWQKHTAFLITNLKYKHAAGRQSIMEFLNSMLNKIGEDVLNERAPEIFWTLVPLLVGDPDVKCREMAAALIGVLFERAEDEKLMAQFLATMETWLNKDKPLLKAGALQCWAVLLEKRQLPQKQLTSLRGKVEAILADQEEEINQPQVVLDALRAFAVLVKRFPDAVGLAEASGDTWHAIQRLPATEDTRIQLAIAELLGAYFTNFASTSSKTADGLAGLPLRGSGGLELGAEDMRRLCLVSLRALRAVSLSTDEILTAQIVRNISDLGRFFAANEMPWNNNAVQSTDVSVSESEEAEEEQEGDEEQSIARTSETAISHLLRRLSSMLMADKFSIIARTSALSTLSRILKTLSSPKLPPNSLQPILRPLYALTDPSVPKPPGELHKALSDTASEVLDFLRQKLGSEMFLAALAVTRSEAKLRREERRSKRRIEAVSEPERWQKSKQRKYEGKKLKLKEKGHEARSARRGW</sequence>
<proteinExistence type="predicted"/>
<dbReference type="Pfam" id="PF20416">
    <property type="entry name" value="UTP20"/>
    <property type="match status" value="1"/>
</dbReference>
<feature type="domain" description="U3 small nucleolar RNA-associated protein 20" evidence="3">
    <location>
        <begin position="1619"/>
        <end position="1836"/>
    </location>
</feature>
<reference evidence="5 6" key="1">
    <citation type="journal article" date="2012" name="PLoS Pathog.">
        <title>Diverse lifestyles and strategies of plant pathogenesis encoded in the genomes of eighteen Dothideomycetes fungi.</title>
        <authorList>
            <person name="Ohm R.A."/>
            <person name="Feau N."/>
            <person name="Henrissat B."/>
            <person name="Schoch C.L."/>
            <person name="Horwitz B.A."/>
            <person name="Barry K.W."/>
            <person name="Condon B.J."/>
            <person name="Copeland A.C."/>
            <person name="Dhillon B."/>
            <person name="Glaser F."/>
            <person name="Hesse C.N."/>
            <person name="Kosti I."/>
            <person name="LaButti K."/>
            <person name="Lindquist E.A."/>
            <person name="Lucas S."/>
            <person name="Salamov A.A."/>
            <person name="Bradshaw R.E."/>
            <person name="Ciuffetti L."/>
            <person name="Hamelin R.C."/>
            <person name="Kema G.H.J."/>
            <person name="Lawrence C."/>
            <person name="Scott J.A."/>
            <person name="Spatafora J.W."/>
            <person name="Turgeon B.G."/>
            <person name="de Wit P.J.G.M."/>
            <person name="Zhong S."/>
            <person name="Goodwin S.B."/>
            <person name="Grigoriev I.V."/>
        </authorList>
    </citation>
    <scope>NUCLEOTIDE SEQUENCE [LARGE SCALE GENOMIC DNA]</scope>
    <source>
        <strain evidence="5 6">SO2202</strain>
    </source>
</reference>
<dbReference type="HOGENOM" id="CLU_000327_0_0_1"/>
<dbReference type="RefSeq" id="XP_016760506.1">
    <property type="nucleotide sequence ID" value="XM_016910379.1"/>
</dbReference>
<dbReference type="PANTHER" id="PTHR17695">
    <property type="entry name" value="SMALL SUBUNIT PROCESSOME COMPONENT 20 HOMOLOG"/>
    <property type="match status" value="1"/>
</dbReference>
<evidence type="ECO:0000313" key="5">
    <source>
        <dbReference type="EMBL" id="EMF12385.1"/>
    </source>
</evidence>
<dbReference type="SUPFAM" id="SSF48371">
    <property type="entry name" value="ARM repeat"/>
    <property type="match status" value="3"/>
</dbReference>
<dbReference type="Proteomes" id="UP000016931">
    <property type="component" value="Unassembled WGS sequence"/>
</dbReference>
<dbReference type="eggNOG" id="KOG1823">
    <property type="taxonomic scope" value="Eukaryota"/>
</dbReference>
<feature type="domain" description="U3 small nucleolar RNA-associated protein 20 C-terminal" evidence="4">
    <location>
        <begin position="2458"/>
        <end position="2529"/>
    </location>
</feature>
<dbReference type="GO" id="GO:0030686">
    <property type="term" value="C:90S preribosome"/>
    <property type="evidence" value="ECO:0007669"/>
    <property type="project" value="TreeGrafter"/>
</dbReference>
<feature type="region of interest" description="Disordered" evidence="1">
    <location>
        <begin position="2356"/>
        <end position="2381"/>
    </location>
</feature>
<dbReference type="InterPro" id="IPR011430">
    <property type="entry name" value="UTP20_N"/>
</dbReference>
<dbReference type="InterPro" id="IPR046523">
    <property type="entry name" value="UTP20_dom"/>
</dbReference>
<dbReference type="GO" id="GO:0032040">
    <property type="term" value="C:small-subunit processome"/>
    <property type="evidence" value="ECO:0007669"/>
    <property type="project" value="TreeGrafter"/>
</dbReference>
<dbReference type="Pfam" id="PF07539">
    <property type="entry name" value="UTP20_N"/>
    <property type="match status" value="1"/>
</dbReference>
<feature type="domain" description="U3 small nucleolar RNA-associated protein 20 N-terminal" evidence="2">
    <location>
        <begin position="867"/>
        <end position="1439"/>
    </location>
</feature>
<organism evidence="5 6">
    <name type="scientific">Sphaerulina musiva (strain SO2202)</name>
    <name type="common">Poplar stem canker fungus</name>
    <name type="synonym">Septoria musiva</name>
    <dbReference type="NCBI Taxonomy" id="692275"/>
    <lineage>
        <taxon>Eukaryota</taxon>
        <taxon>Fungi</taxon>
        <taxon>Dikarya</taxon>
        <taxon>Ascomycota</taxon>
        <taxon>Pezizomycotina</taxon>
        <taxon>Dothideomycetes</taxon>
        <taxon>Dothideomycetidae</taxon>
        <taxon>Mycosphaerellales</taxon>
        <taxon>Mycosphaerellaceae</taxon>
        <taxon>Sphaerulina</taxon>
    </lineage>
</organism>
<keyword evidence="6" id="KW-1185">Reference proteome</keyword>
<dbReference type="InterPro" id="IPR016024">
    <property type="entry name" value="ARM-type_fold"/>
</dbReference>
<feature type="compositionally biased region" description="Basic residues" evidence="1">
    <location>
        <begin position="17"/>
        <end position="34"/>
    </location>
</feature>
<dbReference type="InterPro" id="IPR011989">
    <property type="entry name" value="ARM-like"/>
</dbReference>
<name>M3D2C5_SPHMS</name>
<dbReference type="STRING" id="692275.M3D2C5"/>
<gene>
    <name evidence="5" type="ORF">SEPMUDRAFT_85325</name>
</gene>
<dbReference type="EMBL" id="KB456264">
    <property type="protein sequence ID" value="EMF12385.1"/>
    <property type="molecule type" value="Genomic_DNA"/>
</dbReference>
<dbReference type="GeneID" id="27907516"/>
<evidence type="ECO:0000256" key="1">
    <source>
        <dbReference type="SAM" id="MobiDB-lite"/>
    </source>
</evidence>
<dbReference type="Gene3D" id="1.25.10.10">
    <property type="entry name" value="Leucine-rich Repeat Variant"/>
    <property type="match status" value="2"/>
</dbReference>
<dbReference type="PANTHER" id="PTHR17695:SF11">
    <property type="entry name" value="SMALL SUBUNIT PROCESSOME COMPONENT 20 HOMOLOG"/>
    <property type="match status" value="1"/>
</dbReference>
<feature type="compositionally biased region" description="Acidic residues" evidence="1">
    <location>
        <begin position="2364"/>
        <end position="2378"/>
    </location>
</feature>
<dbReference type="InterPro" id="IPR052575">
    <property type="entry name" value="SSU_processome_comp_20"/>
</dbReference>
<protein>
    <submittedName>
        <fullName evidence="5">Uncharacterized protein</fullName>
    </submittedName>
</protein>
<evidence type="ECO:0000313" key="6">
    <source>
        <dbReference type="Proteomes" id="UP000016931"/>
    </source>
</evidence>
<evidence type="ECO:0000259" key="3">
    <source>
        <dbReference type="Pfam" id="PF20416"/>
    </source>
</evidence>
<dbReference type="Pfam" id="PF23099">
    <property type="entry name" value="UTP20_C"/>
    <property type="match status" value="1"/>
</dbReference>
<dbReference type="OMA" id="EGLMAMF"/>
<feature type="region of interest" description="Disordered" evidence="1">
    <location>
        <begin position="2495"/>
        <end position="2541"/>
    </location>
</feature>
<feature type="region of interest" description="Disordered" evidence="1">
    <location>
        <begin position="1"/>
        <end position="34"/>
    </location>
</feature>